<evidence type="ECO:0000259" key="4">
    <source>
        <dbReference type="Pfam" id="PF23359"/>
    </source>
</evidence>
<sequence>MKQYSAERIAQMAKQIQEILIDDLDGGEANETVSFAIDGISYEIDLSDVNAKKLRDSLAPFTASARRAGSAAPRRRRAGGTRALSREKSADIRAWAKARGMNVSERGRIASTIVQEYEAAHH</sequence>
<comment type="caution">
    <text evidence="5">The sequence shown here is derived from an EMBL/GenBank/DDBJ whole genome shotgun (WGS) entry which is preliminary data.</text>
</comment>
<protein>
    <submittedName>
        <fullName evidence="5">Lsr2 family protein</fullName>
    </submittedName>
</protein>
<feature type="domain" description="Lsr2 DNA-binding" evidence="4">
    <location>
        <begin position="85"/>
        <end position="120"/>
    </location>
</feature>
<keyword evidence="6" id="KW-1185">Reference proteome</keyword>
<keyword evidence="1" id="KW-0238">DNA-binding</keyword>
<dbReference type="Proteomes" id="UP001500320">
    <property type="component" value="Unassembled WGS sequence"/>
</dbReference>
<dbReference type="InterPro" id="IPR024412">
    <property type="entry name" value="Lsr2_dim_dom"/>
</dbReference>
<dbReference type="Gene3D" id="4.10.320.10">
    <property type="entry name" value="E3-binding domain"/>
    <property type="match status" value="1"/>
</dbReference>
<evidence type="ECO:0000313" key="5">
    <source>
        <dbReference type="EMBL" id="GAA3122697.1"/>
    </source>
</evidence>
<dbReference type="Gene3D" id="3.30.60.230">
    <property type="entry name" value="Lsr2, dimerization domain"/>
    <property type="match status" value="1"/>
</dbReference>
<evidence type="ECO:0000313" key="6">
    <source>
        <dbReference type="Proteomes" id="UP001500320"/>
    </source>
</evidence>
<evidence type="ECO:0000259" key="3">
    <source>
        <dbReference type="Pfam" id="PF11774"/>
    </source>
</evidence>
<feature type="region of interest" description="Disordered" evidence="2">
    <location>
        <begin position="65"/>
        <end position="88"/>
    </location>
</feature>
<dbReference type="EMBL" id="BAAAUT010000007">
    <property type="protein sequence ID" value="GAA3122697.1"/>
    <property type="molecule type" value="Genomic_DNA"/>
</dbReference>
<dbReference type="Pfam" id="PF23359">
    <property type="entry name" value="Lsr2_DNA-bd"/>
    <property type="match status" value="1"/>
</dbReference>
<proteinExistence type="predicted"/>
<gene>
    <name evidence="5" type="ORF">GCM10010466_12040</name>
</gene>
<evidence type="ECO:0000256" key="2">
    <source>
        <dbReference type="SAM" id="MobiDB-lite"/>
    </source>
</evidence>
<organism evidence="5 6">
    <name type="scientific">Planomonospora alba</name>
    <dbReference type="NCBI Taxonomy" id="161354"/>
    <lineage>
        <taxon>Bacteria</taxon>
        <taxon>Bacillati</taxon>
        <taxon>Actinomycetota</taxon>
        <taxon>Actinomycetes</taxon>
        <taxon>Streptosporangiales</taxon>
        <taxon>Streptosporangiaceae</taxon>
        <taxon>Planomonospora</taxon>
    </lineage>
</organism>
<dbReference type="InterPro" id="IPR055370">
    <property type="entry name" value="Lsr2_DNA-bd"/>
</dbReference>
<feature type="domain" description="Lsr2 dimerization" evidence="3">
    <location>
        <begin position="12"/>
        <end position="69"/>
    </location>
</feature>
<accession>A0ABP6MSX5</accession>
<reference evidence="6" key="1">
    <citation type="journal article" date="2019" name="Int. J. Syst. Evol. Microbiol.">
        <title>The Global Catalogue of Microorganisms (GCM) 10K type strain sequencing project: providing services to taxonomists for standard genome sequencing and annotation.</title>
        <authorList>
            <consortium name="The Broad Institute Genomics Platform"/>
            <consortium name="The Broad Institute Genome Sequencing Center for Infectious Disease"/>
            <person name="Wu L."/>
            <person name="Ma J."/>
        </authorList>
    </citation>
    <scope>NUCLEOTIDE SEQUENCE [LARGE SCALE GENOMIC DNA]</scope>
    <source>
        <strain evidence="6">JCM 9373</strain>
    </source>
</reference>
<name>A0ABP6MSX5_9ACTN</name>
<dbReference type="Pfam" id="PF11774">
    <property type="entry name" value="Lsr2"/>
    <property type="match status" value="1"/>
</dbReference>
<dbReference type="InterPro" id="IPR042261">
    <property type="entry name" value="Lsr2-like_dimerization"/>
</dbReference>
<evidence type="ECO:0000256" key="1">
    <source>
        <dbReference type="ARBA" id="ARBA00023125"/>
    </source>
</evidence>
<dbReference type="InterPro" id="IPR036625">
    <property type="entry name" value="E3-bd_dom_sf"/>
</dbReference>